<evidence type="ECO:0000313" key="2">
    <source>
        <dbReference type="Proteomes" id="UP000232060"/>
    </source>
</evidence>
<dbReference type="AlphaFoldDB" id="A0A2M8H9K4"/>
<dbReference type="SUPFAM" id="SSF53756">
    <property type="entry name" value="UDP-Glycosyltransferase/glycogen phosphorylase"/>
    <property type="match status" value="1"/>
</dbReference>
<dbReference type="Gene3D" id="3.40.50.2000">
    <property type="entry name" value="Glycogen Phosphorylase B"/>
    <property type="match status" value="1"/>
</dbReference>
<comment type="caution">
    <text evidence="1">The sequence shown here is derived from an EMBL/GenBank/DDBJ whole genome shotgun (WGS) entry which is preliminary data.</text>
</comment>
<proteinExistence type="predicted"/>
<dbReference type="Gene3D" id="3.40.50.11190">
    <property type="match status" value="1"/>
</dbReference>
<accession>A0A2M8H9K4</accession>
<evidence type="ECO:0000313" key="1">
    <source>
        <dbReference type="EMBL" id="PJC93248.1"/>
    </source>
</evidence>
<dbReference type="RefSeq" id="WP_100859795.1">
    <property type="nucleotide sequence ID" value="NZ_PGCP01000014.1"/>
</dbReference>
<organism evidence="1 2">
    <name type="scientific">Aeromonas lusitana</name>
    <dbReference type="NCBI Taxonomy" id="931529"/>
    <lineage>
        <taxon>Bacteria</taxon>
        <taxon>Pseudomonadati</taxon>
        <taxon>Pseudomonadota</taxon>
        <taxon>Gammaproteobacteria</taxon>
        <taxon>Aeromonadales</taxon>
        <taxon>Aeromonadaceae</taxon>
        <taxon>Aeromonas</taxon>
    </lineage>
</organism>
<sequence length="314" mass="34564">MLPLWIFTEGDKIRGLGHLSRCSAYASAWQQQGGAVHWVVDGDALARDRLSRETVCWGAWQNQHFSPRPVVAIVDSYSASLTTLESISAGFERVIYLDDTERLPYPAGLVIHASPGTPGHPQGAACWQWGPAWQPLRPPFWSAPPRTEVSARIERILIIMGGTDIRDLTPRLVAWLHSQYPDIELEVVTAAPDPRLSHCHQHHGLDAEQMVKLISRSDLAISSAGQVTYELARCGLPGILIGVADNQAEQLAGWCGPDGFSSGGWWYEDELFSQLTQGMALLGSQDERARRASSLQARMRGNGTLEALAWLNQP</sequence>
<keyword evidence="2" id="KW-1185">Reference proteome</keyword>
<name>A0A2M8H9K4_9GAMM</name>
<dbReference type="OrthoDB" id="9788924at2"/>
<protein>
    <recommendedName>
        <fullName evidence="3">Glycosyl transferase family 28 C-terminal domain-containing protein</fullName>
    </recommendedName>
</protein>
<dbReference type="EMBL" id="PGCP01000014">
    <property type="protein sequence ID" value="PJC93248.1"/>
    <property type="molecule type" value="Genomic_DNA"/>
</dbReference>
<dbReference type="Proteomes" id="UP000232060">
    <property type="component" value="Unassembled WGS sequence"/>
</dbReference>
<evidence type="ECO:0008006" key="3">
    <source>
        <dbReference type="Google" id="ProtNLM"/>
    </source>
</evidence>
<gene>
    <name evidence="1" type="ORF">CUC44_09865</name>
</gene>
<reference evidence="1 2" key="1">
    <citation type="submission" date="2017-11" db="EMBL/GenBank/DDBJ databases">
        <title>Draft genome sequence of environmental isolate Aeromonas lusitania sp. nov. MDC 2473.</title>
        <authorList>
            <person name="Colston S.M."/>
            <person name="Navarro A."/>
            <person name="Martinez-Murcia A.J."/>
            <person name="Graf J."/>
        </authorList>
    </citation>
    <scope>NUCLEOTIDE SEQUENCE [LARGE SCALE GENOMIC DNA]</scope>
    <source>
        <strain evidence="1 2">MDC 2473</strain>
    </source>
</reference>